<evidence type="ECO:0000256" key="7">
    <source>
        <dbReference type="ARBA" id="ARBA00023004"/>
    </source>
</evidence>
<name>A0AAU8RCR7_9FLAO</name>
<evidence type="ECO:0000256" key="4">
    <source>
        <dbReference type="ARBA" id="ARBA00022801"/>
    </source>
</evidence>
<dbReference type="KEGG" id="cbat:M666_07220"/>
<evidence type="ECO:0000256" key="5">
    <source>
        <dbReference type="ARBA" id="ARBA00022808"/>
    </source>
</evidence>
<dbReference type="SUPFAM" id="SSF51556">
    <property type="entry name" value="Metallo-dependent hydrolases"/>
    <property type="match status" value="1"/>
</dbReference>
<dbReference type="GO" id="GO:0005737">
    <property type="term" value="C:cytoplasm"/>
    <property type="evidence" value="ECO:0007669"/>
    <property type="project" value="UniProtKB-UniRule"/>
</dbReference>
<protein>
    <recommendedName>
        <fullName evidence="2 8">Imidazolonepropionase</fullName>
        <ecNumber evidence="2 8">3.5.2.7</ecNumber>
    </recommendedName>
</protein>
<evidence type="ECO:0000256" key="6">
    <source>
        <dbReference type="ARBA" id="ARBA00022833"/>
    </source>
</evidence>
<dbReference type="Proteomes" id="UP000030786">
    <property type="component" value="Chromosome"/>
</dbReference>
<evidence type="ECO:0000256" key="3">
    <source>
        <dbReference type="ARBA" id="ARBA00022723"/>
    </source>
</evidence>
<dbReference type="GO" id="GO:0050480">
    <property type="term" value="F:imidazolonepropionase activity"/>
    <property type="evidence" value="ECO:0007669"/>
    <property type="project" value="UniProtKB-UniRule"/>
</dbReference>
<dbReference type="InterPro" id="IPR011059">
    <property type="entry name" value="Metal-dep_hydrolase_composite"/>
</dbReference>
<feature type="domain" description="Amidohydrolase-related" evidence="9">
    <location>
        <begin position="75"/>
        <end position="412"/>
    </location>
</feature>
<dbReference type="EC" id="3.5.2.7" evidence="2 8"/>
<dbReference type="GO" id="GO:0046872">
    <property type="term" value="F:metal ion binding"/>
    <property type="evidence" value="ECO:0007669"/>
    <property type="project" value="UniProtKB-KW"/>
</dbReference>
<dbReference type="SUPFAM" id="SSF51338">
    <property type="entry name" value="Composite domain of metallo-dependent hydrolases"/>
    <property type="match status" value="2"/>
</dbReference>
<evidence type="ECO:0000256" key="8">
    <source>
        <dbReference type="NCBIfam" id="TIGR01224"/>
    </source>
</evidence>
<evidence type="ECO:0000256" key="1">
    <source>
        <dbReference type="ARBA" id="ARBA00005023"/>
    </source>
</evidence>
<proteinExistence type="predicted"/>
<evidence type="ECO:0000313" key="11">
    <source>
        <dbReference type="Proteomes" id="UP000030786"/>
    </source>
</evidence>
<organism evidence="10 11">
    <name type="scientific">Cellulophaga baltica 18</name>
    <dbReference type="NCBI Taxonomy" id="1348584"/>
    <lineage>
        <taxon>Bacteria</taxon>
        <taxon>Pseudomonadati</taxon>
        <taxon>Bacteroidota</taxon>
        <taxon>Flavobacteriia</taxon>
        <taxon>Flavobacteriales</taxon>
        <taxon>Flavobacteriaceae</taxon>
        <taxon>Cellulophaga</taxon>
    </lineage>
</organism>
<gene>
    <name evidence="10" type="ORF">M666_07220</name>
</gene>
<reference evidence="10 11" key="1">
    <citation type="journal article" date="2014" name="Environ. Microbiol.">
        <title>Contrasting genomic patterns and infection strategies of two co-existing Bacteroidetes podovirus genera.</title>
        <authorList>
            <person name="Holmfeldt K."/>
            <person name="Howard-Varona C."/>
            <person name="Solonenko N."/>
            <person name="Sullivan M.B."/>
        </authorList>
    </citation>
    <scope>NUCLEOTIDE SEQUENCE [LARGE SCALE GENOMIC DNA]</scope>
    <source>
        <strain evidence="10 11">18</strain>
    </source>
</reference>
<dbReference type="NCBIfam" id="TIGR01224">
    <property type="entry name" value="hutI"/>
    <property type="match status" value="1"/>
</dbReference>
<keyword evidence="4" id="KW-0378">Hydrolase</keyword>
<dbReference type="GO" id="GO:0019556">
    <property type="term" value="P:L-histidine catabolic process to glutamate and formamide"/>
    <property type="evidence" value="ECO:0007669"/>
    <property type="project" value="UniProtKB-UniRule"/>
</dbReference>
<comment type="pathway">
    <text evidence="1">Amino-acid degradation.</text>
</comment>
<evidence type="ECO:0000256" key="2">
    <source>
        <dbReference type="ARBA" id="ARBA00012864"/>
    </source>
</evidence>
<dbReference type="AlphaFoldDB" id="A0AAU8RCR7"/>
<evidence type="ECO:0000259" key="9">
    <source>
        <dbReference type="Pfam" id="PF01979"/>
    </source>
</evidence>
<dbReference type="PANTHER" id="PTHR42752:SF1">
    <property type="entry name" value="IMIDAZOLONEPROPIONASE-RELATED"/>
    <property type="match status" value="1"/>
</dbReference>
<dbReference type="RefSeq" id="WP_029447188.1">
    <property type="nucleotide sequence ID" value="NZ_CP009976.1"/>
</dbReference>
<keyword evidence="5" id="KW-0369">Histidine metabolism</keyword>
<keyword evidence="3" id="KW-0479">Metal-binding</keyword>
<sequence>MKKLKLIGPFKQLITMTGLPLKGALSNAQLVIIDDAGMLIEDGKIKTIGLFKNMAVDADNATTEITSLQGNHVCLPGFIDAHTHICFGGSRAKDYAMRNAGKTYLEIAKAGGGIWDTVTQTRKASTEELIKKTIKRSKQHLKNGVTTLEVKSGYGLSVSEELKILRAIKTTNAQTPLDLVPTCLAAHMKPKDFLGTNTAYLEEISSTLFPILKEENLSHRIDAFIEESAFSKEEIRPYFKKAKEMGFDITVHADQFSTDGSAVAVEFGALSADHLEASTDKEIELLSKSNVIATALPGASIGLGCAFTPARKLLDAGCSVAIASDHNPGSAPMGDLLTQAAILQTFEKLSNAEVLAGITYRAAAALNLTDRGQLKEGLLADFVLFHTNDYNEILYNQGSFKPCMVFKNGELVFDKHKTH</sequence>
<dbReference type="EMBL" id="CP009976">
    <property type="protein sequence ID" value="AIZ41378.1"/>
    <property type="molecule type" value="Genomic_DNA"/>
</dbReference>
<dbReference type="InterPro" id="IPR006680">
    <property type="entry name" value="Amidohydro-rel"/>
</dbReference>
<evidence type="ECO:0000313" key="10">
    <source>
        <dbReference type="EMBL" id="AIZ41378.1"/>
    </source>
</evidence>
<dbReference type="GeneID" id="78060522"/>
<dbReference type="Pfam" id="PF01979">
    <property type="entry name" value="Amidohydro_1"/>
    <property type="match status" value="1"/>
</dbReference>
<dbReference type="InterPro" id="IPR005920">
    <property type="entry name" value="HutI"/>
</dbReference>
<dbReference type="Gene3D" id="3.20.20.140">
    <property type="entry name" value="Metal-dependent hydrolases"/>
    <property type="match status" value="1"/>
</dbReference>
<accession>A0AAU8RCR7</accession>
<dbReference type="PANTHER" id="PTHR42752">
    <property type="entry name" value="IMIDAZOLONEPROPIONASE"/>
    <property type="match status" value="1"/>
</dbReference>
<keyword evidence="7" id="KW-0408">Iron</keyword>
<dbReference type="InterPro" id="IPR032466">
    <property type="entry name" value="Metal_Hydrolase"/>
</dbReference>
<dbReference type="Gene3D" id="2.30.40.10">
    <property type="entry name" value="Urease, subunit C, domain 1"/>
    <property type="match status" value="1"/>
</dbReference>
<keyword evidence="6" id="KW-0862">Zinc</keyword>